<keyword evidence="3" id="KW-1185">Reference proteome</keyword>
<dbReference type="HOGENOM" id="CLU_1116862_0_0_1"/>
<dbReference type="OrthoDB" id="5977387at2759"/>
<dbReference type="OMA" id="FWNSANG"/>
<evidence type="ECO:0000313" key="2">
    <source>
        <dbReference type="EMBL" id="EDO37500.1"/>
    </source>
</evidence>
<organism evidence="2 3">
    <name type="scientific">Nematostella vectensis</name>
    <name type="common">Starlet sea anemone</name>
    <dbReference type="NCBI Taxonomy" id="45351"/>
    <lineage>
        <taxon>Eukaryota</taxon>
        <taxon>Metazoa</taxon>
        <taxon>Cnidaria</taxon>
        <taxon>Anthozoa</taxon>
        <taxon>Hexacorallia</taxon>
        <taxon>Actiniaria</taxon>
        <taxon>Edwardsiidae</taxon>
        <taxon>Nematostella</taxon>
    </lineage>
</organism>
<sequence>MELFFQPKYLLTLAVVLSSVSFVYSEGDVEGWKFQEHVSEDSCGQLSNLGSGCSVNSDCTKITCAVDGIVKTHKTTVTIKINKCDEPVTYDVSVKIEDLGIDWTHNFPADAVVEVPGFSLGSMIGVYIKVQILDTGSNLHLKIQVLVGSKATSLYFFKATLIDSDLPTSTWECGIVRWFEKLSLAAKISLIAAGPVLLIASCICCCCCCCRRRSSSPGVVMMHGGPTVVTSTITNVPAKTLVNEQPMVAFA</sequence>
<evidence type="ECO:0000256" key="1">
    <source>
        <dbReference type="SAM" id="SignalP"/>
    </source>
</evidence>
<evidence type="ECO:0000313" key="3">
    <source>
        <dbReference type="Proteomes" id="UP000001593"/>
    </source>
</evidence>
<gene>
    <name evidence="2" type="ORF">NEMVEDRAFT_v1g244949</name>
</gene>
<name>A7SFP2_NEMVE</name>
<feature type="signal peptide" evidence="1">
    <location>
        <begin position="1"/>
        <end position="25"/>
    </location>
</feature>
<protein>
    <submittedName>
        <fullName evidence="2">Uncharacterized protein</fullName>
    </submittedName>
</protein>
<dbReference type="EMBL" id="DS469645">
    <property type="protein sequence ID" value="EDO37500.1"/>
    <property type="molecule type" value="Genomic_DNA"/>
</dbReference>
<feature type="chain" id="PRO_5002714361" evidence="1">
    <location>
        <begin position="26"/>
        <end position="251"/>
    </location>
</feature>
<dbReference type="InParanoid" id="A7SFP2"/>
<dbReference type="Proteomes" id="UP000001593">
    <property type="component" value="Unassembled WGS sequence"/>
</dbReference>
<reference evidence="2 3" key="1">
    <citation type="journal article" date="2007" name="Science">
        <title>Sea anemone genome reveals ancestral eumetazoan gene repertoire and genomic organization.</title>
        <authorList>
            <person name="Putnam N.H."/>
            <person name="Srivastava M."/>
            <person name="Hellsten U."/>
            <person name="Dirks B."/>
            <person name="Chapman J."/>
            <person name="Salamov A."/>
            <person name="Terry A."/>
            <person name="Shapiro H."/>
            <person name="Lindquist E."/>
            <person name="Kapitonov V.V."/>
            <person name="Jurka J."/>
            <person name="Genikhovich G."/>
            <person name="Grigoriev I.V."/>
            <person name="Lucas S.M."/>
            <person name="Steele R.E."/>
            <person name="Finnerty J.R."/>
            <person name="Technau U."/>
            <person name="Martindale M.Q."/>
            <person name="Rokhsar D.S."/>
        </authorList>
    </citation>
    <scope>NUCLEOTIDE SEQUENCE [LARGE SCALE GENOMIC DNA]</scope>
    <source>
        <strain evidence="3">CH2 X CH6</strain>
    </source>
</reference>
<dbReference type="KEGG" id="nve:5509047"/>
<keyword evidence="1" id="KW-0732">Signal</keyword>
<dbReference type="AlphaFoldDB" id="A7SFP2"/>
<proteinExistence type="predicted"/>
<accession>A7SFP2</accession>